<evidence type="ECO:0000313" key="2">
    <source>
        <dbReference type="EMBL" id="RNB56984.1"/>
    </source>
</evidence>
<dbReference type="InterPro" id="IPR001041">
    <property type="entry name" value="2Fe-2S_ferredoxin-type"/>
</dbReference>
<dbReference type="PROSITE" id="PS51085">
    <property type="entry name" value="2FE2S_FER_2"/>
    <property type="match status" value="1"/>
</dbReference>
<proteinExistence type="predicted"/>
<accession>A0A3M8B0K0</accession>
<organism evidence="2 3">
    <name type="scientific">Brevibacillus gelatini</name>
    <dbReference type="NCBI Taxonomy" id="1655277"/>
    <lineage>
        <taxon>Bacteria</taxon>
        <taxon>Bacillati</taxon>
        <taxon>Bacillota</taxon>
        <taxon>Bacilli</taxon>
        <taxon>Bacillales</taxon>
        <taxon>Paenibacillaceae</taxon>
        <taxon>Brevibacillus</taxon>
    </lineage>
</organism>
<gene>
    <name evidence="2" type="ORF">EDM57_11745</name>
</gene>
<dbReference type="InterPro" id="IPR012675">
    <property type="entry name" value="Beta-grasp_dom_sf"/>
</dbReference>
<keyword evidence="3" id="KW-1185">Reference proteome</keyword>
<name>A0A3M8B0K0_9BACL</name>
<dbReference type="GO" id="GO:0051536">
    <property type="term" value="F:iron-sulfur cluster binding"/>
    <property type="evidence" value="ECO:0007669"/>
    <property type="project" value="InterPro"/>
</dbReference>
<dbReference type="InterPro" id="IPR036010">
    <property type="entry name" value="2Fe-2S_ferredoxin-like_sf"/>
</dbReference>
<sequence length="105" mass="11455">MGSNRPEQFAVTVWANGKEHSILLTQGENLLMALVRSQLPIDFFCTTGKCRTCMVRMNIPAGSAPPPSDTEQYRLGEAIEQGYRLACQVYVTGPLTVFLDTSGSA</sequence>
<dbReference type="SUPFAM" id="SSF54292">
    <property type="entry name" value="2Fe-2S ferredoxin-like"/>
    <property type="match status" value="1"/>
</dbReference>
<evidence type="ECO:0000259" key="1">
    <source>
        <dbReference type="PROSITE" id="PS51085"/>
    </source>
</evidence>
<dbReference type="Proteomes" id="UP000268829">
    <property type="component" value="Unassembled WGS sequence"/>
</dbReference>
<dbReference type="AlphaFoldDB" id="A0A3M8B0K0"/>
<dbReference type="Gene3D" id="3.10.20.30">
    <property type="match status" value="1"/>
</dbReference>
<dbReference type="CDD" id="cd00207">
    <property type="entry name" value="fer2"/>
    <property type="match status" value="1"/>
</dbReference>
<protein>
    <submittedName>
        <fullName evidence="2">Ferredoxin</fullName>
    </submittedName>
</protein>
<dbReference type="Pfam" id="PF00111">
    <property type="entry name" value="Fer2"/>
    <property type="match status" value="1"/>
</dbReference>
<dbReference type="OrthoDB" id="9807864at2"/>
<comment type="caution">
    <text evidence="2">The sequence shown here is derived from an EMBL/GenBank/DDBJ whole genome shotgun (WGS) entry which is preliminary data.</text>
</comment>
<dbReference type="EMBL" id="RHHS01000027">
    <property type="protein sequence ID" value="RNB56984.1"/>
    <property type="molecule type" value="Genomic_DNA"/>
</dbReference>
<reference evidence="2 3" key="1">
    <citation type="submission" date="2018-10" db="EMBL/GenBank/DDBJ databases">
        <title>Phylogenomics of Brevibacillus.</title>
        <authorList>
            <person name="Dunlap C."/>
        </authorList>
    </citation>
    <scope>NUCLEOTIDE SEQUENCE [LARGE SCALE GENOMIC DNA]</scope>
    <source>
        <strain evidence="2 3">DSM 100115</strain>
    </source>
</reference>
<dbReference type="RefSeq" id="WP_122904946.1">
    <property type="nucleotide sequence ID" value="NZ_RHHS01000027.1"/>
</dbReference>
<feature type="domain" description="2Fe-2S ferredoxin-type" evidence="1">
    <location>
        <begin position="9"/>
        <end position="105"/>
    </location>
</feature>
<evidence type="ECO:0000313" key="3">
    <source>
        <dbReference type="Proteomes" id="UP000268829"/>
    </source>
</evidence>